<dbReference type="AlphaFoldDB" id="A0AAN7QCI7"/>
<gene>
    <name evidence="2" type="ORF">SAY87_013164</name>
</gene>
<proteinExistence type="predicted"/>
<name>A0AAN7QCI7_9MYRT</name>
<evidence type="ECO:0000313" key="2">
    <source>
        <dbReference type="EMBL" id="KAK4763726.1"/>
    </source>
</evidence>
<sequence>MLQSPNFSRMKLKVETMRQEAQKLEPYPVSKLIEEPGKEMQRRWNRDRTTNQAKGVSRPANSTSSSSCFVMRRSAKEIPIPGRLKKLPDLLTPCAGTVPIPCKPQFKVGGISYMHQDI</sequence>
<feature type="region of interest" description="Disordered" evidence="1">
    <location>
        <begin position="27"/>
        <end position="68"/>
    </location>
</feature>
<reference evidence="2 3" key="1">
    <citation type="journal article" date="2023" name="Hortic Res">
        <title>Pangenome of water caltrop reveals structural variations and asymmetric subgenome divergence after allopolyploidization.</title>
        <authorList>
            <person name="Zhang X."/>
            <person name="Chen Y."/>
            <person name="Wang L."/>
            <person name="Yuan Y."/>
            <person name="Fang M."/>
            <person name="Shi L."/>
            <person name="Lu R."/>
            <person name="Comes H.P."/>
            <person name="Ma Y."/>
            <person name="Chen Y."/>
            <person name="Huang G."/>
            <person name="Zhou Y."/>
            <person name="Zheng Z."/>
            <person name="Qiu Y."/>
        </authorList>
    </citation>
    <scope>NUCLEOTIDE SEQUENCE [LARGE SCALE GENOMIC DNA]</scope>
    <source>
        <tissue evidence="2">Roots</tissue>
    </source>
</reference>
<feature type="compositionally biased region" description="Polar residues" evidence="1">
    <location>
        <begin position="50"/>
        <end position="68"/>
    </location>
</feature>
<organism evidence="2 3">
    <name type="scientific">Trapa incisa</name>
    <dbReference type="NCBI Taxonomy" id="236973"/>
    <lineage>
        <taxon>Eukaryota</taxon>
        <taxon>Viridiplantae</taxon>
        <taxon>Streptophyta</taxon>
        <taxon>Embryophyta</taxon>
        <taxon>Tracheophyta</taxon>
        <taxon>Spermatophyta</taxon>
        <taxon>Magnoliopsida</taxon>
        <taxon>eudicotyledons</taxon>
        <taxon>Gunneridae</taxon>
        <taxon>Pentapetalae</taxon>
        <taxon>rosids</taxon>
        <taxon>malvids</taxon>
        <taxon>Myrtales</taxon>
        <taxon>Lythraceae</taxon>
        <taxon>Trapa</taxon>
    </lineage>
</organism>
<evidence type="ECO:0000313" key="3">
    <source>
        <dbReference type="Proteomes" id="UP001345219"/>
    </source>
</evidence>
<keyword evidence="3" id="KW-1185">Reference proteome</keyword>
<dbReference type="EMBL" id="JAXIOK010000008">
    <property type="protein sequence ID" value="KAK4763726.1"/>
    <property type="molecule type" value="Genomic_DNA"/>
</dbReference>
<dbReference type="Proteomes" id="UP001345219">
    <property type="component" value="Chromosome 11"/>
</dbReference>
<accession>A0AAN7QCI7</accession>
<feature type="compositionally biased region" description="Basic and acidic residues" evidence="1">
    <location>
        <begin position="32"/>
        <end position="49"/>
    </location>
</feature>
<comment type="caution">
    <text evidence="2">The sequence shown here is derived from an EMBL/GenBank/DDBJ whole genome shotgun (WGS) entry which is preliminary data.</text>
</comment>
<evidence type="ECO:0000256" key="1">
    <source>
        <dbReference type="SAM" id="MobiDB-lite"/>
    </source>
</evidence>
<protein>
    <submittedName>
        <fullName evidence="2">Uncharacterized protein</fullName>
    </submittedName>
</protein>